<dbReference type="InterPro" id="IPR037883">
    <property type="entry name" value="Knr4/Smi1-like_sf"/>
</dbReference>
<feature type="domain" description="Knr4/Smi1-like" evidence="1">
    <location>
        <begin position="2"/>
        <end position="96"/>
    </location>
</feature>
<keyword evidence="3" id="KW-1185">Reference proteome</keyword>
<sequence length="118" mass="14332">MEELDKIEKESNFIFPLIYKKFYIECDISTPKGFVGTDLFNKYKELNIWALELINEDRTDNFLTDTDFVFMMHQGYMFWYFNANGEINPNVFFYEEGMLFPKKIDFLDCFLLNYPKIY</sequence>
<evidence type="ECO:0000313" key="3">
    <source>
        <dbReference type="Proteomes" id="UP001595935"/>
    </source>
</evidence>
<protein>
    <submittedName>
        <fullName evidence="2">SMI1/KNR4 family protein</fullName>
    </submittedName>
</protein>
<evidence type="ECO:0000313" key="2">
    <source>
        <dbReference type="EMBL" id="MFC4746849.1"/>
    </source>
</evidence>
<dbReference type="RefSeq" id="WP_213256035.1">
    <property type="nucleotide sequence ID" value="NZ_JAGYWA010000002.1"/>
</dbReference>
<gene>
    <name evidence="2" type="ORF">ACFO5S_05305</name>
</gene>
<dbReference type="Pfam" id="PF09346">
    <property type="entry name" value="SMI1_KNR4"/>
    <property type="match status" value="1"/>
</dbReference>
<proteinExistence type="predicted"/>
<dbReference type="Proteomes" id="UP001595935">
    <property type="component" value="Unassembled WGS sequence"/>
</dbReference>
<dbReference type="SUPFAM" id="SSF160631">
    <property type="entry name" value="SMI1/KNR4-like"/>
    <property type="match status" value="1"/>
</dbReference>
<name>A0ABV9P9W9_9FLAO</name>
<accession>A0ABV9P9W9</accession>
<evidence type="ECO:0000259" key="1">
    <source>
        <dbReference type="Pfam" id="PF09346"/>
    </source>
</evidence>
<comment type="caution">
    <text evidence="2">The sequence shown here is derived from an EMBL/GenBank/DDBJ whole genome shotgun (WGS) entry which is preliminary data.</text>
</comment>
<organism evidence="2 3">
    <name type="scientific">Flavobacterium branchiicola</name>
    <dbReference type="NCBI Taxonomy" id="1114875"/>
    <lineage>
        <taxon>Bacteria</taxon>
        <taxon>Pseudomonadati</taxon>
        <taxon>Bacteroidota</taxon>
        <taxon>Flavobacteriia</taxon>
        <taxon>Flavobacteriales</taxon>
        <taxon>Flavobacteriaceae</taxon>
        <taxon>Flavobacterium</taxon>
    </lineage>
</organism>
<dbReference type="InterPro" id="IPR018958">
    <property type="entry name" value="Knr4/Smi1-like_dom"/>
</dbReference>
<dbReference type="EMBL" id="JBHSGV010000002">
    <property type="protein sequence ID" value="MFC4746849.1"/>
    <property type="molecule type" value="Genomic_DNA"/>
</dbReference>
<reference evidence="3" key="1">
    <citation type="journal article" date="2019" name="Int. J. Syst. Evol. Microbiol.">
        <title>The Global Catalogue of Microorganisms (GCM) 10K type strain sequencing project: providing services to taxonomists for standard genome sequencing and annotation.</title>
        <authorList>
            <consortium name="The Broad Institute Genomics Platform"/>
            <consortium name="The Broad Institute Genome Sequencing Center for Infectious Disease"/>
            <person name="Wu L."/>
            <person name="Ma J."/>
        </authorList>
    </citation>
    <scope>NUCLEOTIDE SEQUENCE [LARGE SCALE GENOMIC DNA]</scope>
    <source>
        <strain evidence="3">WYCCWR 13023</strain>
    </source>
</reference>